<dbReference type="RefSeq" id="XP_005093158.3">
    <property type="nucleotide sequence ID" value="XM_005093101.3"/>
</dbReference>
<dbReference type="Gene3D" id="3.30.420.10">
    <property type="entry name" value="Ribonuclease H-like superfamily/Ribonuclease H"/>
    <property type="match status" value="1"/>
</dbReference>
<name>A0ABM0JGG8_APLCA</name>
<dbReference type="InterPro" id="IPR052144">
    <property type="entry name" value="piRNA_biogenesis_EXD1"/>
</dbReference>
<dbReference type="SMART" id="SM00474">
    <property type="entry name" value="35EXOc"/>
    <property type="match status" value="1"/>
</dbReference>
<feature type="compositionally biased region" description="Polar residues" evidence="1">
    <location>
        <begin position="639"/>
        <end position="651"/>
    </location>
</feature>
<dbReference type="InterPro" id="IPR036397">
    <property type="entry name" value="RNaseH_sf"/>
</dbReference>
<evidence type="ECO:0000313" key="3">
    <source>
        <dbReference type="Proteomes" id="UP000694888"/>
    </source>
</evidence>
<keyword evidence="3" id="KW-1185">Reference proteome</keyword>
<dbReference type="GeneID" id="101862633"/>
<feature type="region of interest" description="Disordered" evidence="1">
    <location>
        <begin position="609"/>
        <end position="651"/>
    </location>
</feature>
<dbReference type="PANTHER" id="PTHR46628">
    <property type="entry name" value="PIRNA BIOGENESIS PROTEIN EXD1"/>
    <property type="match status" value="1"/>
</dbReference>
<sequence length="936" mass="103834">MATSDFVGKKMTITTIGGSEYCGVLCRVDELGGKVVLNDVFINGSTKLLGPQYFSVADIQNVKCAPDVTDEMQKENTRPNTSSKMKLRQLRGKKIVQSHLSKLRNLDTDDLATAKCIFSEGKHEDDIVVQDSDSFEDFYQDKDCTQICRICDKFFDAIVYIMEQEVVGVTFQGVDIGRHGTLSLIQIATDTDVIIFDLLRLGEKAFNEGLQEVLESLHVQKVIHDSRWISDLLYHKYNVTLNNVFDTQVANAYVYSLCNGGDWPRYVESLPGCLMCHLGLSHDEVFSDKIRERHQQKDQELWLQRPIPDPLLVFACKNVRHLVKLSRVLLDKMLLVFKVGVKLYLGHSKDAPHGNAEKFRASQHLLPCSFLDIQKYVDFEITNAKEFDYQRKDSHYVTYDQRGFRSNCLGIQDKTVIRSHDSIWHRSESYYSTFRERSAVPGQDQYSASNGMPAEEKCRQKPVTLQVATVESNEGEAKLNSQKLNSHNEFHRARSNVDSKIWTTKSGDDSREGDQEERPSLKTIGECLTNGRGRGHHKSEEWESAHENVSPVRAHHEGGPSISHTSVGEETKSGISPPSANRKLRGMQPQPSSRLSGSKLFQLGMQQSCSNQVNGDGVNNVAPPLSDSDSVSDVTKVSGLNNSNKGNISVTVEQDELSNGFVAESENEQMKNKPQKMNGFGIGRGRQPRNGHPSRKLNFETSSYASSFSPMDFDDGQDSGQDHFVSSAEKRASPGSFGFKSSGTSSASDTDPPGVSERLVRNAERESILLENIAPAGYNSGGKSGKKKMKQLENMYHGASETSGIIARECARLSRKAAPSCEGGIEEDLVLIPHQTSLKRDKLRPLGVSAIGDPCSDDTLVNNRGSSSVEAFIQTQLAMNNEDAIQDSDISDFEQSEKFKNVLEVAKSVSFPSNNLKSRLLPSKVKISPSAGSSKR</sequence>
<dbReference type="InterPro" id="IPR002562">
    <property type="entry name" value="3'-5'_exonuclease_dom"/>
</dbReference>
<feature type="compositionally biased region" description="Low complexity" evidence="1">
    <location>
        <begin position="733"/>
        <end position="753"/>
    </location>
</feature>
<feature type="region of interest" description="Disordered" evidence="1">
    <location>
        <begin position="471"/>
        <end position="596"/>
    </location>
</feature>
<feature type="compositionally biased region" description="Low complexity" evidence="1">
    <location>
        <begin position="626"/>
        <end position="638"/>
    </location>
</feature>
<feature type="region of interest" description="Disordered" evidence="1">
    <location>
        <begin position="664"/>
        <end position="756"/>
    </location>
</feature>
<feature type="compositionally biased region" description="Polar residues" evidence="1">
    <location>
        <begin position="699"/>
        <end position="709"/>
    </location>
</feature>
<evidence type="ECO:0000313" key="4">
    <source>
        <dbReference type="RefSeq" id="XP_005093158.3"/>
    </source>
</evidence>
<dbReference type="InterPro" id="IPR012337">
    <property type="entry name" value="RNaseH-like_sf"/>
</dbReference>
<gene>
    <name evidence="4" type="primary">LOC101862633</name>
</gene>
<dbReference type="Pfam" id="PF01612">
    <property type="entry name" value="DNA_pol_A_exo1"/>
    <property type="match status" value="1"/>
</dbReference>
<dbReference type="SUPFAM" id="SSF53098">
    <property type="entry name" value="Ribonuclease H-like"/>
    <property type="match status" value="1"/>
</dbReference>
<dbReference type="Proteomes" id="UP000694888">
    <property type="component" value="Unplaced"/>
</dbReference>
<evidence type="ECO:0000259" key="2">
    <source>
        <dbReference type="SMART" id="SM00474"/>
    </source>
</evidence>
<proteinExistence type="predicted"/>
<reference evidence="4" key="1">
    <citation type="submission" date="2025-08" db="UniProtKB">
        <authorList>
            <consortium name="RefSeq"/>
        </authorList>
    </citation>
    <scope>IDENTIFICATION</scope>
</reference>
<protein>
    <submittedName>
        <fullName evidence="4">Uncharacterized protein LOC101862633</fullName>
    </submittedName>
</protein>
<evidence type="ECO:0000256" key="1">
    <source>
        <dbReference type="SAM" id="MobiDB-lite"/>
    </source>
</evidence>
<dbReference type="PANTHER" id="PTHR46628:SF1">
    <property type="entry name" value="PIRNA BIOGENESIS PROTEIN EXD1"/>
    <property type="match status" value="1"/>
</dbReference>
<feature type="compositionally biased region" description="Basic and acidic residues" evidence="1">
    <location>
        <begin position="486"/>
        <end position="497"/>
    </location>
</feature>
<feature type="compositionally biased region" description="Basic and acidic residues" evidence="1">
    <location>
        <begin position="506"/>
        <end position="520"/>
    </location>
</feature>
<feature type="domain" description="3'-5' exonuclease" evidence="2">
    <location>
        <begin position="138"/>
        <end position="334"/>
    </location>
</feature>
<feature type="compositionally biased region" description="Basic residues" evidence="1">
    <location>
        <begin position="686"/>
        <end position="695"/>
    </location>
</feature>
<organism evidence="3 4">
    <name type="scientific">Aplysia californica</name>
    <name type="common">California sea hare</name>
    <dbReference type="NCBI Taxonomy" id="6500"/>
    <lineage>
        <taxon>Eukaryota</taxon>
        <taxon>Metazoa</taxon>
        <taxon>Spiralia</taxon>
        <taxon>Lophotrochozoa</taxon>
        <taxon>Mollusca</taxon>
        <taxon>Gastropoda</taxon>
        <taxon>Heterobranchia</taxon>
        <taxon>Euthyneura</taxon>
        <taxon>Tectipleura</taxon>
        <taxon>Aplysiida</taxon>
        <taxon>Aplysioidea</taxon>
        <taxon>Aplysiidae</taxon>
        <taxon>Aplysia</taxon>
    </lineage>
</organism>
<accession>A0ABM0JGG8</accession>